<feature type="compositionally biased region" description="Polar residues" evidence="1">
    <location>
        <begin position="108"/>
        <end position="117"/>
    </location>
</feature>
<dbReference type="VEuPathDB" id="FungiDB:PAAG_02413"/>
<dbReference type="STRING" id="502779.C1GUU0"/>
<dbReference type="OrthoDB" id="5397682at2759"/>
<name>C1GUU0_PARBA</name>
<dbReference type="OMA" id="STIPWFQ"/>
<evidence type="ECO:0000313" key="2">
    <source>
        <dbReference type="EMBL" id="EEH40358.1"/>
    </source>
</evidence>
<gene>
    <name evidence="2" type="ORF">PAAG_02413</name>
</gene>
<dbReference type="eggNOG" id="ENOG502QPYF">
    <property type="taxonomic scope" value="Eukaryota"/>
</dbReference>
<dbReference type="EMBL" id="KN293996">
    <property type="protein sequence ID" value="EEH40358.1"/>
    <property type="molecule type" value="Genomic_DNA"/>
</dbReference>
<proteinExistence type="predicted"/>
<evidence type="ECO:0000256" key="1">
    <source>
        <dbReference type="SAM" id="MobiDB-lite"/>
    </source>
</evidence>
<keyword evidence="3" id="KW-1185">Reference proteome</keyword>
<feature type="region of interest" description="Disordered" evidence="1">
    <location>
        <begin position="572"/>
        <end position="619"/>
    </location>
</feature>
<dbReference type="RefSeq" id="XP_002795707.1">
    <property type="nucleotide sequence ID" value="XM_002795661.1"/>
</dbReference>
<feature type="region of interest" description="Disordered" evidence="1">
    <location>
        <begin position="680"/>
        <end position="700"/>
    </location>
</feature>
<dbReference type="HOGENOM" id="CLU_018583_0_0_1"/>
<protein>
    <submittedName>
        <fullName evidence="2">Uncharacterized protein</fullName>
    </submittedName>
</protein>
<dbReference type="PANTHER" id="PTHR33604">
    <property type="entry name" value="OSJNBA0004B13.7 PROTEIN"/>
    <property type="match status" value="1"/>
</dbReference>
<dbReference type="PANTHER" id="PTHR33604:SF3">
    <property type="entry name" value="OSJNBA0004B13.7 PROTEIN"/>
    <property type="match status" value="1"/>
</dbReference>
<feature type="compositionally biased region" description="Polar residues" evidence="1">
    <location>
        <begin position="578"/>
        <end position="587"/>
    </location>
</feature>
<dbReference type="Proteomes" id="UP000002059">
    <property type="component" value="Partially assembled WGS sequence"/>
</dbReference>
<dbReference type="GeneID" id="9099070"/>
<reference evidence="2 3" key="1">
    <citation type="journal article" date="2011" name="PLoS Genet.">
        <title>Comparative genomic analysis of human fungal pathogens causing paracoccidioidomycosis.</title>
        <authorList>
            <person name="Desjardins C.A."/>
            <person name="Champion M.D."/>
            <person name="Holder J.W."/>
            <person name="Muszewska A."/>
            <person name="Goldberg J."/>
            <person name="Bailao A.M."/>
            <person name="Brigido M.M."/>
            <person name="Ferreira M.E."/>
            <person name="Garcia A.M."/>
            <person name="Grynberg M."/>
            <person name="Gujja S."/>
            <person name="Heiman D.I."/>
            <person name="Henn M.R."/>
            <person name="Kodira C.D."/>
            <person name="Leon-Narvaez H."/>
            <person name="Longo L.V."/>
            <person name="Ma L.J."/>
            <person name="Malavazi I."/>
            <person name="Matsuo A.L."/>
            <person name="Morais F.V."/>
            <person name="Pereira M."/>
            <person name="Rodriguez-Brito S."/>
            <person name="Sakthikumar S."/>
            <person name="Salem-Izacc S.M."/>
            <person name="Sykes S.M."/>
            <person name="Teixeira M.M."/>
            <person name="Vallejo M.C."/>
            <person name="Walter M.E."/>
            <person name="Yandava C."/>
            <person name="Young S."/>
            <person name="Zeng Q."/>
            <person name="Zucker J."/>
            <person name="Felipe M.S."/>
            <person name="Goldman G.H."/>
            <person name="Haas B.J."/>
            <person name="McEwen J.G."/>
            <person name="Nino-Vega G."/>
            <person name="Puccia R."/>
            <person name="San-Blas G."/>
            <person name="Soares C.M."/>
            <person name="Birren B.W."/>
            <person name="Cuomo C.A."/>
        </authorList>
    </citation>
    <scope>NUCLEOTIDE SEQUENCE [LARGE SCALE GENOMIC DNA]</scope>
    <source>
        <strain evidence="3">ATCC MYA-826 / Pb01</strain>
    </source>
</reference>
<feature type="region of interest" description="Disordered" evidence="1">
    <location>
        <begin position="84"/>
        <end position="120"/>
    </location>
</feature>
<feature type="compositionally biased region" description="Basic and acidic residues" evidence="1">
    <location>
        <begin position="592"/>
        <end position="613"/>
    </location>
</feature>
<organism evidence="2 3">
    <name type="scientific">Paracoccidioides lutzii (strain ATCC MYA-826 / Pb01)</name>
    <name type="common">Paracoccidioides brasiliensis</name>
    <dbReference type="NCBI Taxonomy" id="502779"/>
    <lineage>
        <taxon>Eukaryota</taxon>
        <taxon>Fungi</taxon>
        <taxon>Dikarya</taxon>
        <taxon>Ascomycota</taxon>
        <taxon>Pezizomycotina</taxon>
        <taxon>Eurotiomycetes</taxon>
        <taxon>Eurotiomycetidae</taxon>
        <taxon>Onygenales</taxon>
        <taxon>Ajellomycetaceae</taxon>
        <taxon>Paracoccidioides</taxon>
    </lineage>
</organism>
<evidence type="ECO:0000313" key="3">
    <source>
        <dbReference type="Proteomes" id="UP000002059"/>
    </source>
</evidence>
<feature type="compositionally biased region" description="Polar residues" evidence="1">
    <location>
        <begin position="90"/>
        <end position="100"/>
    </location>
</feature>
<accession>C1GUU0</accession>
<dbReference type="KEGG" id="pbl:PAAG_02413"/>
<sequence length="717" mass="81005">MTLPRGVFLRDEELGKKYDDEPSRRSAKFDPLKSLLPSSWKPPRKRRMLLAFVGICILYLFFKNRSTDLTSASKRFNPLYSNPQFAAGQQPVSDDNTIPSDTLRHLSEGQSPNTSLNEDIDSSYDYNGPIKFYSLFRTLYSGYGYPKFRRPSKDVLFAAADLKALSDLVPLACEMARQNYNIVHFAVMGRNHVSIEGIQMVNGVDKEGCPVFWHDARPDYASRSTDARMEASVKAGLWHFHNSLRPRATITHGESREEPFFWTAAKAQAGQIGMHHISLPARAANFMWMSKLDSSSLVAWNKVNMEILVHALPASSGSLIRLLESLHEADYFGEAPGLTIGLPPNADPHLLYYLSSFKWPPKSEHGHFTLRRRMQLQVMTPEEAAIHTIDSFYPKNPVHSHVLVLSPQTDLAPSYYHFLKYAILKFKYSILTRPASHRLLGISLELPSAAPTADYEPFTPPTPSKPTDSLQDVEKDIPVFLWQAPNSNAALYFGDKWVEFHSFLTNRLQSQSLKSNFSANLISKKLPSWMEYMLELIRARGYYLLYPSFPASTDFVLATTHSELYHQPEEYHNREVQKTSQSETGPETETYLGHEKIDSPEKTLTDSTPEKSQEQIPNIGAKERILAGSSTISNLLSLFPGGLPELSSLGILPYSQRDDPSLNIFNRTKAYMKEFRKNIGGCDVADDDDDDDDDDGAEQQVDTYIRADDLFCLGEDD</sequence>
<feature type="compositionally biased region" description="Acidic residues" evidence="1">
    <location>
        <begin position="684"/>
        <end position="697"/>
    </location>
</feature>
<dbReference type="AlphaFoldDB" id="C1GUU0"/>